<feature type="region of interest" description="Disordered" evidence="3">
    <location>
        <begin position="1"/>
        <end position="22"/>
    </location>
</feature>
<reference evidence="4" key="1">
    <citation type="journal article" date="2023" name="Int. J. Syst. Evol. Microbiol.">
        <title>Methylocystis iwaonis sp. nov., a type II methane-oxidizing bacterium from surface soil of a rice paddy field in Japan, and emended description of the genus Methylocystis (ex Whittenbury et al. 1970) Bowman et al. 1993.</title>
        <authorList>
            <person name="Kaise H."/>
            <person name="Sawadogo J.B."/>
            <person name="Alam M.S."/>
            <person name="Ueno C."/>
            <person name="Dianou D."/>
            <person name="Shinjo R."/>
            <person name="Asakawa S."/>
        </authorList>
    </citation>
    <scope>NUCLEOTIDE SEQUENCE</scope>
    <source>
        <strain evidence="4">LMG27198</strain>
    </source>
</reference>
<protein>
    <recommendedName>
        <fullName evidence="2">RTX toxin-activating lysine-acyltransferase</fullName>
        <ecNumber evidence="2">2.3.1.-</ecNumber>
    </recommendedName>
</protein>
<dbReference type="Pfam" id="PF02794">
    <property type="entry name" value="HlyC"/>
    <property type="match status" value="1"/>
</dbReference>
<dbReference type="GO" id="GO:0009404">
    <property type="term" value="P:toxin metabolic process"/>
    <property type="evidence" value="ECO:0007669"/>
    <property type="project" value="UniProtKB-UniRule"/>
</dbReference>
<dbReference type="InterPro" id="IPR003996">
    <property type="entry name" value="RTX_toxin-activating_protC_bac"/>
</dbReference>
<dbReference type="AlphaFoldDB" id="A0A9W6GVZ0"/>
<keyword evidence="5" id="KW-1185">Reference proteome</keyword>
<dbReference type="EMBL" id="BSEC01000001">
    <property type="protein sequence ID" value="GLI94037.1"/>
    <property type="molecule type" value="Genomic_DNA"/>
</dbReference>
<feature type="compositionally biased region" description="Polar residues" evidence="3">
    <location>
        <begin position="1"/>
        <end position="17"/>
    </location>
</feature>
<keyword evidence="2" id="KW-0963">Cytoplasm</keyword>
<sequence>MGLFSTKSQTNSQSGSINKADAVIIEQTAEPSPETRSVDKQVSPVEIPSAPADTKFATYGKILSMLSSQKPFGAMPLGQVAGIVGPAIDAGQFVIAHGHRKDSPGPGVPVAFVLWAKVSEELDRKLSENSREPILVEPQDWRSGDIPWLILSVGVQQVVVPTMKAISEKHFPGQTFKARFPAKDGGTEIRHISLE</sequence>
<dbReference type="Proteomes" id="UP001144323">
    <property type="component" value="Unassembled WGS sequence"/>
</dbReference>
<dbReference type="GO" id="GO:0016746">
    <property type="term" value="F:acyltransferase activity"/>
    <property type="evidence" value="ECO:0007669"/>
    <property type="project" value="UniProtKB-UniRule"/>
</dbReference>
<evidence type="ECO:0000256" key="3">
    <source>
        <dbReference type="SAM" id="MobiDB-lite"/>
    </source>
</evidence>
<name>A0A9W6GVZ0_9HYPH</name>
<dbReference type="GO" id="GO:0005737">
    <property type="term" value="C:cytoplasm"/>
    <property type="evidence" value="ECO:0007669"/>
    <property type="project" value="UniProtKB-SubCell"/>
</dbReference>
<evidence type="ECO:0000313" key="5">
    <source>
        <dbReference type="Proteomes" id="UP001144323"/>
    </source>
</evidence>
<organism evidence="4 5">
    <name type="scientific">Methylocystis echinoides</name>
    <dbReference type="NCBI Taxonomy" id="29468"/>
    <lineage>
        <taxon>Bacteria</taxon>
        <taxon>Pseudomonadati</taxon>
        <taxon>Pseudomonadota</taxon>
        <taxon>Alphaproteobacteria</taxon>
        <taxon>Hyphomicrobiales</taxon>
        <taxon>Methylocystaceae</taxon>
        <taxon>Methylocystis</taxon>
    </lineage>
</organism>
<proteinExistence type="inferred from homology"/>
<evidence type="ECO:0000256" key="1">
    <source>
        <dbReference type="ARBA" id="ARBA00005686"/>
    </source>
</evidence>
<evidence type="ECO:0000256" key="2">
    <source>
        <dbReference type="RuleBase" id="RU368102"/>
    </source>
</evidence>
<gene>
    <name evidence="4" type="ORF">LMG27198_30290</name>
</gene>
<keyword evidence="2" id="KW-0012">Acyltransferase</keyword>
<keyword evidence="2" id="KW-0204">Cytolysis</keyword>
<comment type="subcellular location">
    <subcellularLocation>
        <location evidence="2">Cytoplasm</location>
    </subcellularLocation>
</comment>
<evidence type="ECO:0000313" key="4">
    <source>
        <dbReference type="EMBL" id="GLI94037.1"/>
    </source>
</evidence>
<keyword evidence="2" id="KW-0808">Transferase</keyword>
<comment type="caution">
    <text evidence="4">The sequence shown here is derived from an EMBL/GenBank/DDBJ whole genome shotgun (WGS) entry which is preliminary data.</text>
</comment>
<accession>A0A9W6GVZ0</accession>
<comment type="similarity">
    <text evidence="1 2">Belongs to the RTX toxin acyltransferase family.</text>
</comment>
<comment type="function">
    <text evidence="2">Involved in fatty acylation of protoxin at internal lysine residues, thereby converting it to the active toxin.</text>
</comment>
<dbReference type="GO" id="GO:0031640">
    <property type="term" value="P:killing of cells of another organism"/>
    <property type="evidence" value="ECO:0007669"/>
    <property type="project" value="UniProtKB-KW"/>
</dbReference>
<dbReference type="EC" id="2.3.1.-" evidence="2"/>
<dbReference type="RefSeq" id="WP_281804062.1">
    <property type="nucleotide sequence ID" value="NZ_BSEC01000001.1"/>
</dbReference>